<reference evidence="1 2" key="2">
    <citation type="journal article" date="2011" name="J. Bacteriol.">
        <title>Complete genome sequence of strain HTCC2503T of Parvularcula bermudensis, the type species of the order "Parvularculales" in the class Alphaproteobacteria.</title>
        <authorList>
            <person name="Oh H.M."/>
            <person name="Kang I."/>
            <person name="Vergin K.L."/>
            <person name="Kang D."/>
            <person name="Rhee K.H."/>
            <person name="Giovannoni S.J."/>
            <person name="Cho J.C."/>
        </authorList>
    </citation>
    <scope>NUCLEOTIDE SEQUENCE [LARGE SCALE GENOMIC DNA]</scope>
    <source>
        <strain evidence="2">ATCC BAA-594 / HTCC2503 / KCTC 12087</strain>
    </source>
</reference>
<name>E0TEK1_PARBH</name>
<evidence type="ECO:0000313" key="2">
    <source>
        <dbReference type="Proteomes" id="UP000001302"/>
    </source>
</evidence>
<dbReference type="STRING" id="314260.PB2503_12154"/>
<gene>
    <name evidence="1" type="ordered locus">PB2503_12154</name>
</gene>
<sequence length="153" mass="17163">MSTTALGIVPYAEKRWREDCRNHSLPHNARLVLEALRRTDEPLKAYGLLEQLLDKGISAPMTVYRALDRLIDEGLVRKINALNAFVAVPAPPDEAAAYLVCRQCGKLRVEPLDLSVQAYLTSLGLEPHNTYIEAFYDCRKCLAQVDRPLRDAG</sequence>
<dbReference type="InterPro" id="IPR036390">
    <property type="entry name" value="WH_DNA-bd_sf"/>
</dbReference>
<dbReference type="RefSeq" id="WP_013301447.1">
    <property type="nucleotide sequence ID" value="NC_014414.1"/>
</dbReference>
<dbReference type="InterPro" id="IPR036388">
    <property type="entry name" value="WH-like_DNA-bd_sf"/>
</dbReference>
<accession>E0TEK1</accession>
<organism evidence="1 2">
    <name type="scientific">Parvularcula bermudensis (strain ATCC BAA-594 / HTCC2503 / KCTC 12087)</name>
    <dbReference type="NCBI Taxonomy" id="314260"/>
    <lineage>
        <taxon>Bacteria</taxon>
        <taxon>Pseudomonadati</taxon>
        <taxon>Pseudomonadota</taxon>
        <taxon>Alphaproteobacteria</taxon>
        <taxon>Parvularculales</taxon>
        <taxon>Parvularculaceae</taxon>
        <taxon>Parvularcula</taxon>
    </lineage>
</organism>
<reference evidence="2" key="1">
    <citation type="submission" date="2010-08" db="EMBL/GenBank/DDBJ databases">
        <title>Genome sequence of Parvularcula bermudensis HTCC2503.</title>
        <authorList>
            <person name="Kang D.-M."/>
            <person name="Oh H.-M."/>
            <person name="Cho J.-C."/>
        </authorList>
    </citation>
    <scope>NUCLEOTIDE SEQUENCE [LARGE SCALE GENOMIC DNA]</scope>
    <source>
        <strain evidence="2">ATCC BAA-594 / HTCC2503 / KCTC 12087</strain>
    </source>
</reference>
<dbReference type="AlphaFoldDB" id="E0TEK1"/>
<dbReference type="eggNOG" id="COG0735">
    <property type="taxonomic scope" value="Bacteria"/>
</dbReference>
<dbReference type="Gene3D" id="1.10.10.10">
    <property type="entry name" value="Winged helix-like DNA-binding domain superfamily/Winged helix DNA-binding domain"/>
    <property type="match status" value="1"/>
</dbReference>
<dbReference type="HOGENOM" id="CLU_096072_2_2_5"/>
<evidence type="ECO:0000313" key="1">
    <source>
        <dbReference type="EMBL" id="ADM10473.1"/>
    </source>
</evidence>
<dbReference type="Proteomes" id="UP000001302">
    <property type="component" value="Chromosome"/>
</dbReference>
<dbReference type="OrthoDB" id="9801127at2"/>
<proteinExistence type="predicted"/>
<keyword evidence="2" id="KW-1185">Reference proteome</keyword>
<dbReference type="KEGG" id="pbr:PB2503_12154"/>
<protein>
    <submittedName>
        <fullName evidence="1">Transcriptional regulator, Fur family protein</fullName>
    </submittedName>
</protein>
<dbReference type="EMBL" id="CP002156">
    <property type="protein sequence ID" value="ADM10473.1"/>
    <property type="molecule type" value="Genomic_DNA"/>
</dbReference>
<dbReference type="SUPFAM" id="SSF46785">
    <property type="entry name" value="Winged helix' DNA-binding domain"/>
    <property type="match status" value="1"/>
</dbReference>